<dbReference type="GO" id="GO:0004163">
    <property type="term" value="F:diphosphomevalonate decarboxylase activity"/>
    <property type="evidence" value="ECO:0007669"/>
    <property type="project" value="UniProtKB-UniRule"/>
</dbReference>
<keyword evidence="18" id="KW-1185">Reference proteome</keyword>
<dbReference type="UniPathway" id="UPA00057">
    <property type="reaction ID" value="UER00100"/>
</dbReference>
<dbReference type="InterPro" id="IPR005935">
    <property type="entry name" value="Mev_decarb"/>
</dbReference>
<keyword evidence="12 13" id="KW-0456">Lyase</keyword>
<dbReference type="InterPro" id="IPR053859">
    <property type="entry name" value="MVD-like_N"/>
</dbReference>
<keyword evidence="6 13" id="KW-0067">ATP-binding</keyword>
<dbReference type="SUPFAM" id="SSF55060">
    <property type="entry name" value="GHMP Kinase, C-terminal domain"/>
    <property type="match status" value="1"/>
</dbReference>
<accession>A0A0L0T5G7</accession>
<dbReference type="STRING" id="578462.A0A0L0T5G7"/>
<dbReference type="InterPro" id="IPR029765">
    <property type="entry name" value="Mev_diP_decarb"/>
</dbReference>
<dbReference type="PANTHER" id="PTHR10977:SF3">
    <property type="entry name" value="DIPHOSPHOMEVALONATE DECARBOXYLASE"/>
    <property type="match status" value="1"/>
</dbReference>
<evidence type="ECO:0000256" key="8">
    <source>
        <dbReference type="ARBA" id="ARBA00023011"/>
    </source>
</evidence>
<dbReference type="InterPro" id="IPR020568">
    <property type="entry name" value="Ribosomal_Su5_D2-typ_SF"/>
</dbReference>
<dbReference type="OMA" id="LTLHAMM"/>
<dbReference type="PANTHER" id="PTHR10977">
    <property type="entry name" value="DIPHOSPHOMEVALONATE DECARBOXYLASE"/>
    <property type="match status" value="1"/>
</dbReference>
<reference evidence="17 18" key="1">
    <citation type="submission" date="2009-11" db="EMBL/GenBank/DDBJ databases">
        <title>Annotation of Allomyces macrogynus ATCC 38327.</title>
        <authorList>
            <consortium name="The Broad Institute Genome Sequencing Platform"/>
            <person name="Russ C."/>
            <person name="Cuomo C."/>
            <person name="Burger G."/>
            <person name="Gray M.W."/>
            <person name="Holland P.W.H."/>
            <person name="King N."/>
            <person name="Lang F.B.F."/>
            <person name="Roger A.J."/>
            <person name="Ruiz-Trillo I."/>
            <person name="Young S.K."/>
            <person name="Zeng Q."/>
            <person name="Gargeya S."/>
            <person name="Fitzgerald M."/>
            <person name="Haas B."/>
            <person name="Abouelleil A."/>
            <person name="Alvarado L."/>
            <person name="Arachchi H.M."/>
            <person name="Berlin A."/>
            <person name="Chapman S.B."/>
            <person name="Gearin G."/>
            <person name="Goldberg J."/>
            <person name="Griggs A."/>
            <person name="Gujja S."/>
            <person name="Hansen M."/>
            <person name="Heiman D."/>
            <person name="Howarth C."/>
            <person name="Larimer J."/>
            <person name="Lui A."/>
            <person name="MacDonald P.J.P."/>
            <person name="McCowen C."/>
            <person name="Montmayeur A."/>
            <person name="Murphy C."/>
            <person name="Neiman D."/>
            <person name="Pearson M."/>
            <person name="Priest M."/>
            <person name="Roberts A."/>
            <person name="Saif S."/>
            <person name="Shea T."/>
            <person name="Sisk P."/>
            <person name="Stolte C."/>
            <person name="Sykes S."/>
            <person name="Wortman J."/>
            <person name="Nusbaum C."/>
            <person name="Birren B."/>
        </authorList>
    </citation>
    <scope>NUCLEOTIDE SEQUENCE [LARGE SCALE GENOMIC DNA]</scope>
    <source>
        <strain evidence="17 18">ATCC 38327</strain>
    </source>
</reference>
<dbReference type="VEuPathDB" id="FungiDB:AMAG_14870"/>
<dbReference type="Gene3D" id="3.30.230.10">
    <property type="match status" value="1"/>
</dbReference>
<dbReference type="PIRSF" id="PIRSF015950">
    <property type="entry name" value="Mev_P_decrbx"/>
    <property type="match status" value="1"/>
</dbReference>
<dbReference type="GO" id="GO:0016126">
    <property type="term" value="P:sterol biosynthetic process"/>
    <property type="evidence" value="ECO:0007669"/>
    <property type="project" value="UniProtKB-KW"/>
</dbReference>
<evidence type="ECO:0000256" key="4">
    <source>
        <dbReference type="ARBA" id="ARBA00022516"/>
    </source>
</evidence>
<dbReference type="GO" id="GO:0019287">
    <property type="term" value="P:isopentenyl diphosphate biosynthetic process, mevalonate pathway"/>
    <property type="evidence" value="ECO:0007669"/>
    <property type="project" value="UniProtKB-UniRule"/>
</dbReference>
<evidence type="ECO:0000256" key="2">
    <source>
        <dbReference type="ARBA" id="ARBA00008831"/>
    </source>
</evidence>
<gene>
    <name evidence="17" type="ORF">AMAG_14870</name>
</gene>
<dbReference type="SUPFAM" id="SSF54211">
    <property type="entry name" value="Ribosomal protein S5 domain 2-like"/>
    <property type="match status" value="1"/>
</dbReference>
<evidence type="ECO:0000256" key="10">
    <source>
        <dbReference type="ARBA" id="ARBA00023166"/>
    </source>
</evidence>
<dbReference type="InterPro" id="IPR014721">
    <property type="entry name" value="Ribsml_uS5_D2-typ_fold_subgr"/>
</dbReference>
<keyword evidence="5 13" id="KW-0547">Nucleotide-binding</keyword>
<protein>
    <recommendedName>
        <fullName evidence="3 13">Diphosphomevalonate decarboxylase</fullName>
        <ecNumber evidence="3 13">4.1.1.33</ecNumber>
    </recommendedName>
</protein>
<organism evidence="17 18">
    <name type="scientific">Allomyces macrogynus (strain ATCC 38327)</name>
    <name type="common">Allomyces javanicus var. macrogynus</name>
    <dbReference type="NCBI Taxonomy" id="578462"/>
    <lineage>
        <taxon>Eukaryota</taxon>
        <taxon>Fungi</taxon>
        <taxon>Fungi incertae sedis</taxon>
        <taxon>Blastocladiomycota</taxon>
        <taxon>Blastocladiomycetes</taxon>
        <taxon>Blastocladiales</taxon>
        <taxon>Blastocladiaceae</taxon>
        <taxon>Allomyces</taxon>
    </lineage>
</organism>
<evidence type="ECO:0000256" key="13">
    <source>
        <dbReference type="PIRNR" id="PIRNR015950"/>
    </source>
</evidence>
<comment type="catalytic activity">
    <reaction evidence="13 14">
        <text>(R)-5-diphosphomevalonate + ATP = isopentenyl diphosphate + ADP + phosphate + CO2</text>
        <dbReference type="Rhea" id="RHEA:23732"/>
        <dbReference type="ChEBI" id="CHEBI:16526"/>
        <dbReference type="ChEBI" id="CHEBI:30616"/>
        <dbReference type="ChEBI" id="CHEBI:43474"/>
        <dbReference type="ChEBI" id="CHEBI:57557"/>
        <dbReference type="ChEBI" id="CHEBI:128769"/>
        <dbReference type="ChEBI" id="CHEBI:456216"/>
        <dbReference type="EC" id="4.1.1.33"/>
    </reaction>
</comment>
<dbReference type="Gene3D" id="3.30.70.890">
    <property type="entry name" value="GHMP kinase, C-terminal domain"/>
    <property type="match status" value="1"/>
</dbReference>
<keyword evidence="7 14" id="KW-0752">Steroid biosynthesis</keyword>
<evidence type="ECO:0000256" key="12">
    <source>
        <dbReference type="ARBA" id="ARBA00023239"/>
    </source>
</evidence>
<reference evidence="18" key="2">
    <citation type="submission" date="2009-11" db="EMBL/GenBank/DDBJ databases">
        <title>The Genome Sequence of Allomyces macrogynus strain ATCC 38327.</title>
        <authorList>
            <consortium name="The Broad Institute Genome Sequencing Platform"/>
            <person name="Russ C."/>
            <person name="Cuomo C."/>
            <person name="Shea T."/>
            <person name="Young S.K."/>
            <person name="Zeng Q."/>
            <person name="Koehrsen M."/>
            <person name="Haas B."/>
            <person name="Borodovsky M."/>
            <person name="Guigo R."/>
            <person name="Alvarado L."/>
            <person name="Berlin A."/>
            <person name="Borenstein D."/>
            <person name="Chen Z."/>
            <person name="Engels R."/>
            <person name="Freedman E."/>
            <person name="Gellesch M."/>
            <person name="Goldberg J."/>
            <person name="Griggs A."/>
            <person name="Gujja S."/>
            <person name="Heiman D."/>
            <person name="Hepburn T."/>
            <person name="Howarth C."/>
            <person name="Jen D."/>
            <person name="Larson L."/>
            <person name="Lewis B."/>
            <person name="Mehta T."/>
            <person name="Park D."/>
            <person name="Pearson M."/>
            <person name="Roberts A."/>
            <person name="Saif S."/>
            <person name="Shenoy N."/>
            <person name="Sisk P."/>
            <person name="Stolte C."/>
            <person name="Sykes S."/>
            <person name="Walk T."/>
            <person name="White J."/>
            <person name="Yandava C."/>
            <person name="Burger G."/>
            <person name="Gray M.W."/>
            <person name="Holland P.W.H."/>
            <person name="King N."/>
            <person name="Lang F.B.F."/>
            <person name="Roger A.J."/>
            <person name="Ruiz-Trillo I."/>
            <person name="Lander E."/>
            <person name="Nusbaum C."/>
        </authorList>
    </citation>
    <scope>NUCLEOTIDE SEQUENCE [LARGE SCALE GENOMIC DNA]</scope>
    <source>
        <strain evidence="18">ATCC 38327</strain>
    </source>
</reference>
<evidence type="ECO:0000313" key="17">
    <source>
        <dbReference type="EMBL" id="KNE70033.1"/>
    </source>
</evidence>
<keyword evidence="11 14" id="KW-0753">Steroid metabolism</keyword>
<keyword evidence="10 14" id="KW-1207">Sterol metabolism</keyword>
<evidence type="ECO:0000256" key="9">
    <source>
        <dbReference type="ARBA" id="ARBA00023098"/>
    </source>
</evidence>
<dbReference type="EMBL" id="GG745363">
    <property type="protein sequence ID" value="KNE70033.1"/>
    <property type="molecule type" value="Genomic_DNA"/>
</dbReference>
<evidence type="ECO:0000256" key="14">
    <source>
        <dbReference type="RuleBase" id="RU363086"/>
    </source>
</evidence>
<dbReference type="Pfam" id="PF18376">
    <property type="entry name" value="MDD_C"/>
    <property type="match status" value="1"/>
</dbReference>
<evidence type="ECO:0000259" key="15">
    <source>
        <dbReference type="Pfam" id="PF18376"/>
    </source>
</evidence>
<dbReference type="NCBIfam" id="TIGR01240">
    <property type="entry name" value="mevDPdecarb"/>
    <property type="match status" value="1"/>
</dbReference>
<evidence type="ECO:0000256" key="5">
    <source>
        <dbReference type="ARBA" id="ARBA00022741"/>
    </source>
</evidence>
<dbReference type="Proteomes" id="UP000054350">
    <property type="component" value="Unassembled WGS sequence"/>
</dbReference>
<dbReference type="Pfam" id="PF22700">
    <property type="entry name" value="MVD-like_N"/>
    <property type="match status" value="1"/>
</dbReference>
<evidence type="ECO:0000256" key="11">
    <source>
        <dbReference type="ARBA" id="ARBA00023221"/>
    </source>
</evidence>
<evidence type="ECO:0000256" key="7">
    <source>
        <dbReference type="ARBA" id="ARBA00022955"/>
    </source>
</evidence>
<dbReference type="InterPro" id="IPR041431">
    <property type="entry name" value="Mvd1_C"/>
</dbReference>
<dbReference type="GO" id="GO:0005829">
    <property type="term" value="C:cytosol"/>
    <property type="evidence" value="ECO:0007669"/>
    <property type="project" value="InterPro"/>
</dbReference>
<dbReference type="FunFam" id="3.30.230.10:FF:000018">
    <property type="entry name" value="Diphosphomevalonate decarboxylase"/>
    <property type="match status" value="1"/>
</dbReference>
<feature type="domain" description="Mvd1 C-terminal" evidence="15">
    <location>
        <begin position="212"/>
        <end position="411"/>
    </location>
</feature>
<dbReference type="GO" id="GO:0005524">
    <property type="term" value="F:ATP binding"/>
    <property type="evidence" value="ECO:0007669"/>
    <property type="project" value="UniProtKB-UniRule"/>
</dbReference>
<sequence length="434" mass="46139">MATTAMPSAAAYEATVTAPVNIAVIKYWGKRDESLILPTNSSLSATLSQDILHSKTTARADPNFTGADTLWLNGTPEPMSASKRLANVVNALRAKRAALEASDSLLPKMSKWIVHVVSENNFPTAAGLASSASGFAALVFALANLYQLPEAKDGEAGAGRSTLSALARLGSGSACRSLFGGFVAWEMGTHADGRDSVAVPVAPASHWTDLEALVLVVHDGRKGVSSTSGMQTTVQTSALAQERFKSVVPQRMFDMKQAILRKDFDQFAETTMMDSNQFHAICLDTFPPIFYLNDVSRAIIQLVTDFNATPVAGYTGKYKVAYTYDAGPNAVLYLPRQFVRPVLALIQHYFPAPTDVPAADYFADPYKVGVNYPAPSSTNVAELAKTKLTPHAPGAIKRILHAKIGDGPRVVYAGPATGAGETGLMGKDGTPAKK</sequence>
<proteinExistence type="inferred from homology"/>
<comment type="similarity">
    <text evidence="2 13 14">Belongs to the diphosphomevalonate decarboxylase family.</text>
</comment>
<dbReference type="FunFam" id="3.30.70.890:FF:000005">
    <property type="entry name" value="Diphosphomevalonate decarboxylase"/>
    <property type="match status" value="1"/>
</dbReference>
<evidence type="ECO:0000256" key="1">
    <source>
        <dbReference type="ARBA" id="ARBA00005055"/>
    </source>
</evidence>
<evidence type="ECO:0000313" key="18">
    <source>
        <dbReference type="Proteomes" id="UP000054350"/>
    </source>
</evidence>
<keyword evidence="8 14" id="KW-0756">Sterol biosynthesis</keyword>
<dbReference type="AlphaFoldDB" id="A0A0L0T5G7"/>
<dbReference type="EC" id="4.1.1.33" evidence="3 13"/>
<evidence type="ECO:0000256" key="6">
    <source>
        <dbReference type="ARBA" id="ARBA00022840"/>
    </source>
</evidence>
<keyword evidence="9 13" id="KW-0443">Lipid metabolism</keyword>
<name>A0A0L0T5G7_ALLM3</name>
<feature type="domain" description="Diphosphomevalonate decarboxylase-like N-terminal" evidence="16">
    <location>
        <begin position="18"/>
        <end position="198"/>
    </location>
</feature>
<dbReference type="OrthoDB" id="10253702at2759"/>
<comment type="pathway">
    <text evidence="1 14">Isoprenoid biosynthesis; isopentenyl diphosphate biosynthesis via mevalonate pathway; isopentenyl diphosphate from (R)-mevalonate: step 3/3.</text>
</comment>
<evidence type="ECO:0000259" key="16">
    <source>
        <dbReference type="Pfam" id="PF22700"/>
    </source>
</evidence>
<dbReference type="eggNOG" id="KOG2833">
    <property type="taxonomic scope" value="Eukaryota"/>
</dbReference>
<keyword evidence="4 14" id="KW-0444">Lipid biosynthesis</keyword>
<evidence type="ECO:0000256" key="3">
    <source>
        <dbReference type="ARBA" id="ARBA00012296"/>
    </source>
</evidence>
<dbReference type="InterPro" id="IPR036554">
    <property type="entry name" value="GHMP_kinase_C_sf"/>
</dbReference>